<protein>
    <submittedName>
        <fullName evidence="7">RNA polymerase, sigma-24 subunit, ECF subfamily</fullName>
    </submittedName>
</protein>
<dbReference type="SUPFAM" id="SSF88946">
    <property type="entry name" value="Sigma2 domain of RNA polymerase sigma factors"/>
    <property type="match status" value="1"/>
</dbReference>
<dbReference type="CDD" id="cd06171">
    <property type="entry name" value="Sigma70_r4"/>
    <property type="match status" value="1"/>
</dbReference>
<dbReference type="InterPro" id="IPR014284">
    <property type="entry name" value="RNA_pol_sigma-70_dom"/>
</dbReference>
<dbReference type="EMBL" id="CP001700">
    <property type="protein sequence ID" value="ACU72861.1"/>
    <property type="molecule type" value="Genomic_DNA"/>
</dbReference>
<dbReference type="InParanoid" id="C7QEU1"/>
<proteinExistence type="inferred from homology"/>
<name>C7QEU1_CATAD</name>
<evidence type="ECO:0000259" key="6">
    <source>
        <dbReference type="Pfam" id="PF08281"/>
    </source>
</evidence>
<dbReference type="GO" id="GO:0003677">
    <property type="term" value="F:DNA binding"/>
    <property type="evidence" value="ECO:0007669"/>
    <property type="project" value="InterPro"/>
</dbReference>
<evidence type="ECO:0000259" key="5">
    <source>
        <dbReference type="Pfam" id="PF04542"/>
    </source>
</evidence>
<dbReference type="Pfam" id="PF04542">
    <property type="entry name" value="Sigma70_r2"/>
    <property type="match status" value="1"/>
</dbReference>
<keyword evidence="8" id="KW-1185">Reference proteome</keyword>
<evidence type="ECO:0000256" key="2">
    <source>
        <dbReference type="ARBA" id="ARBA00023015"/>
    </source>
</evidence>
<organism evidence="7 8">
    <name type="scientific">Catenulispora acidiphila (strain DSM 44928 / JCM 14897 / NBRC 102108 / NRRL B-24433 / ID139908)</name>
    <dbReference type="NCBI Taxonomy" id="479433"/>
    <lineage>
        <taxon>Bacteria</taxon>
        <taxon>Bacillati</taxon>
        <taxon>Actinomycetota</taxon>
        <taxon>Actinomycetes</taxon>
        <taxon>Catenulisporales</taxon>
        <taxon>Catenulisporaceae</taxon>
        <taxon>Catenulispora</taxon>
    </lineage>
</organism>
<dbReference type="InterPro" id="IPR013325">
    <property type="entry name" value="RNA_pol_sigma_r2"/>
</dbReference>
<comment type="similarity">
    <text evidence="1">Belongs to the sigma-70 factor family. ECF subfamily.</text>
</comment>
<reference evidence="7 8" key="1">
    <citation type="journal article" date="2009" name="Stand. Genomic Sci.">
        <title>Complete genome sequence of Catenulispora acidiphila type strain (ID 139908).</title>
        <authorList>
            <person name="Copeland A."/>
            <person name="Lapidus A."/>
            <person name="Glavina Del Rio T."/>
            <person name="Nolan M."/>
            <person name="Lucas S."/>
            <person name="Chen F."/>
            <person name="Tice H."/>
            <person name="Cheng J.F."/>
            <person name="Bruce D."/>
            <person name="Goodwin L."/>
            <person name="Pitluck S."/>
            <person name="Mikhailova N."/>
            <person name="Pati A."/>
            <person name="Ivanova N."/>
            <person name="Mavromatis K."/>
            <person name="Chen A."/>
            <person name="Palaniappan K."/>
            <person name="Chain P."/>
            <person name="Land M."/>
            <person name="Hauser L."/>
            <person name="Chang Y.J."/>
            <person name="Jeffries C.D."/>
            <person name="Chertkov O."/>
            <person name="Brettin T."/>
            <person name="Detter J.C."/>
            <person name="Han C."/>
            <person name="Ali Z."/>
            <person name="Tindall B.J."/>
            <person name="Goker M."/>
            <person name="Bristow J."/>
            <person name="Eisen J.A."/>
            <person name="Markowitz V."/>
            <person name="Hugenholtz P."/>
            <person name="Kyrpides N.C."/>
            <person name="Klenk H.P."/>
        </authorList>
    </citation>
    <scope>NUCLEOTIDE SEQUENCE [LARGE SCALE GENOMIC DNA]</scope>
    <source>
        <strain evidence="8">DSM 44928 / JCM 14897 / NBRC 102108 / NRRL B-24433 / ID139908</strain>
    </source>
</reference>
<dbReference type="KEGG" id="cai:Caci_3985"/>
<dbReference type="InterPro" id="IPR007627">
    <property type="entry name" value="RNA_pol_sigma70_r2"/>
</dbReference>
<dbReference type="Pfam" id="PF08281">
    <property type="entry name" value="Sigma70_r4_2"/>
    <property type="match status" value="1"/>
</dbReference>
<feature type="domain" description="RNA polymerase sigma factor 70 region 4 type 2" evidence="6">
    <location>
        <begin position="144"/>
        <end position="195"/>
    </location>
</feature>
<evidence type="ECO:0000256" key="4">
    <source>
        <dbReference type="ARBA" id="ARBA00023163"/>
    </source>
</evidence>
<keyword evidence="2" id="KW-0805">Transcription regulation</keyword>
<dbReference type="NCBIfam" id="TIGR02937">
    <property type="entry name" value="sigma70-ECF"/>
    <property type="match status" value="1"/>
</dbReference>
<dbReference type="GO" id="GO:0006352">
    <property type="term" value="P:DNA-templated transcription initiation"/>
    <property type="evidence" value="ECO:0007669"/>
    <property type="project" value="InterPro"/>
</dbReference>
<evidence type="ECO:0000313" key="8">
    <source>
        <dbReference type="Proteomes" id="UP000000851"/>
    </source>
</evidence>
<dbReference type="Gene3D" id="1.10.10.10">
    <property type="entry name" value="Winged helix-like DNA-binding domain superfamily/Winged helix DNA-binding domain"/>
    <property type="match status" value="1"/>
</dbReference>
<dbReference type="PANTHER" id="PTHR43133">
    <property type="entry name" value="RNA POLYMERASE ECF-TYPE SIGMA FACTO"/>
    <property type="match status" value="1"/>
</dbReference>
<feature type="domain" description="RNA polymerase sigma-70 region 2" evidence="5">
    <location>
        <begin position="55"/>
        <end position="111"/>
    </location>
</feature>
<evidence type="ECO:0000256" key="3">
    <source>
        <dbReference type="ARBA" id="ARBA00023082"/>
    </source>
</evidence>
<dbReference type="Proteomes" id="UP000000851">
    <property type="component" value="Chromosome"/>
</dbReference>
<sequence>MAAALNGCCGNPIPNRFRTFPVGGTQESPDPGSGLGSGERFEGQVRELARPMGEQAYRILGDRSLAEEVVQEALLQMWLHRDGFDSARGSLGGWALAIVRHVAVDRVRSEQAAARREALFAVRHAATPYDEVVDAVERVQDYARIRTLLDDLTAVQREAIRLVYFDNLSAAQAAERLGIPVPTLRTRLRDARQALELILGS</sequence>
<dbReference type="Gene3D" id="1.10.1740.10">
    <property type="match status" value="1"/>
</dbReference>
<dbReference type="GO" id="GO:0016987">
    <property type="term" value="F:sigma factor activity"/>
    <property type="evidence" value="ECO:0007669"/>
    <property type="project" value="UniProtKB-KW"/>
</dbReference>
<dbReference type="RefSeq" id="WP_015792590.1">
    <property type="nucleotide sequence ID" value="NC_013131.1"/>
</dbReference>
<gene>
    <name evidence="7" type="ordered locus">Caci_3985</name>
</gene>
<dbReference type="HOGENOM" id="CLU_047691_4_4_11"/>
<dbReference type="InterPro" id="IPR013324">
    <property type="entry name" value="RNA_pol_sigma_r3/r4-like"/>
</dbReference>
<evidence type="ECO:0000256" key="1">
    <source>
        <dbReference type="ARBA" id="ARBA00010641"/>
    </source>
</evidence>
<dbReference type="InterPro" id="IPR036388">
    <property type="entry name" value="WH-like_DNA-bd_sf"/>
</dbReference>
<dbReference type="InterPro" id="IPR039425">
    <property type="entry name" value="RNA_pol_sigma-70-like"/>
</dbReference>
<dbReference type="SUPFAM" id="SSF88659">
    <property type="entry name" value="Sigma3 and sigma4 domains of RNA polymerase sigma factors"/>
    <property type="match status" value="1"/>
</dbReference>
<dbReference type="STRING" id="479433.Caci_3985"/>
<accession>C7QEU1</accession>
<keyword evidence="4" id="KW-0804">Transcription</keyword>
<evidence type="ECO:0000313" key="7">
    <source>
        <dbReference type="EMBL" id="ACU72861.1"/>
    </source>
</evidence>
<keyword evidence="3" id="KW-0731">Sigma factor</keyword>
<dbReference type="PANTHER" id="PTHR43133:SF62">
    <property type="entry name" value="RNA POLYMERASE SIGMA FACTOR SIGZ"/>
    <property type="match status" value="1"/>
</dbReference>
<dbReference type="AlphaFoldDB" id="C7QEU1"/>
<dbReference type="InterPro" id="IPR013249">
    <property type="entry name" value="RNA_pol_sigma70_r4_t2"/>
</dbReference>
<dbReference type="eggNOG" id="COG1595">
    <property type="taxonomic scope" value="Bacteria"/>
</dbReference>